<dbReference type="Proteomes" id="UP000720508">
    <property type="component" value="Unassembled WGS sequence"/>
</dbReference>
<gene>
    <name evidence="2" type="ORF">KN815_13350</name>
</gene>
<proteinExistence type="predicted"/>
<evidence type="ECO:0000313" key="2">
    <source>
        <dbReference type="EMBL" id="MBU3865025.1"/>
    </source>
</evidence>
<reference evidence="2 3" key="1">
    <citation type="submission" date="2021-06" db="EMBL/GenBank/DDBJ databases">
        <authorList>
            <person name="Pan X."/>
        </authorList>
    </citation>
    <scope>NUCLEOTIDE SEQUENCE [LARGE SCALE GENOMIC DNA]</scope>
    <source>
        <strain evidence="2 3">4503</strain>
    </source>
</reference>
<feature type="region of interest" description="Disordered" evidence="1">
    <location>
        <begin position="1"/>
        <end position="23"/>
    </location>
</feature>
<evidence type="ECO:0000256" key="1">
    <source>
        <dbReference type="SAM" id="MobiDB-lite"/>
    </source>
</evidence>
<feature type="non-terminal residue" evidence="2">
    <location>
        <position position="65"/>
    </location>
</feature>
<dbReference type="EMBL" id="JAHLEM010000118">
    <property type="protein sequence ID" value="MBU3865025.1"/>
    <property type="molecule type" value="Genomic_DNA"/>
</dbReference>
<dbReference type="RefSeq" id="WP_216342043.1">
    <property type="nucleotide sequence ID" value="NZ_JAHLEM010000118.1"/>
</dbReference>
<name>A0ABS6CDS3_9ACTN</name>
<comment type="caution">
    <text evidence="2">The sequence shown here is derived from an EMBL/GenBank/DDBJ whole genome shotgun (WGS) entry which is preliminary data.</text>
</comment>
<keyword evidence="3" id="KW-1185">Reference proteome</keyword>
<protein>
    <submittedName>
        <fullName evidence="2">Uncharacterized protein</fullName>
    </submittedName>
</protein>
<sequence length="65" mass="6463">MTTTSQSRVESAATTVDSADSSGAMSVMEASMAWPPNGPVPSDQHDGVEGVVGRSVAASVQAVAV</sequence>
<accession>A0ABS6CDS3</accession>
<evidence type="ECO:0000313" key="3">
    <source>
        <dbReference type="Proteomes" id="UP000720508"/>
    </source>
</evidence>
<organism evidence="2 3">
    <name type="scientific">Streptomyces niphimycinicus</name>
    <dbReference type="NCBI Taxonomy" id="2842201"/>
    <lineage>
        <taxon>Bacteria</taxon>
        <taxon>Bacillati</taxon>
        <taxon>Actinomycetota</taxon>
        <taxon>Actinomycetes</taxon>
        <taxon>Kitasatosporales</taxon>
        <taxon>Streptomycetaceae</taxon>
        <taxon>Streptomyces</taxon>
    </lineage>
</organism>
<feature type="compositionally biased region" description="Low complexity" evidence="1">
    <location>
        <begin position="11"/>
        <end position="23"/>
    </location>
</feature>